<sequence length="170" mass="19982">MFLVKIILIATTLLLLGDFISTFFYHVPEHVFGKFHSLVHHGKNRSFIHYAVLSKNPLVLLDGFAGALPYFIFTPWLWQISPIGTIVGLFLGEFHVVWRHVSIINWQTPKLVQIICNCLFITTPERHWLHHKDANLAFGDIFTFYDRPAQKWLFFLISLRKKYLKFRKLA</sequence>
<dbReference type="OrthoDB" id="530463at2"/>
<evidence type="ECO:0008006" key="4">
    <source>
        <dbReference type="Google" id="ProtNLM"/>
    </source>
</evidence>
<name>A0A563VXS7_9CYAN</name>
<dbReference type="Proteomes" id="UP000320055">
    <property type="component" value="Unassembled WGS sequence"/>
</dbReference>
<keyword evidence="1" id="KW-0472">Membrane</keyword>
<keyword evidence="1" id="KW-1133">Transmembrane helix</keyword>
<accession>A0A563VXS7</accession>
<dbReference type="EMBL" id="CAACVJ010000357">
    <property type="protein sequence ID" value="VEP16229.1"/>
    <property type="molecule type" value="Genomic_DNA"/>
</dbReference>
<feature type="transmembrane region" description="Helical" evidence="1">
    <location>
        <begin position="6"/>
        <end position="27"/>
    </location>
</feature>
<feature type="transmembrane region" description="Helical" evidence="1">
    <location>
        <begin position="76"/>
        <end position="98"/>
    </location>
</feature>
<protein>
    <recommendedName>
        <fullName evidence="4">Sterol desaturase</fullName>
    </recommendedName>
</protein>
<evidence type="ECO:0000313" key="2">
    <source>
        <dbReference type="EMBL" id="VEP16229.1"/>
    </source>
</evidence>
<organism evidence="2 3">
    <name type="scientific">Hyella patelloides LEGE 07179</name>
    <dbReference type="NCBI Taxonomy" id="945734"/>
    <lineage>
        <taxon>Bacteria</taxon>
        <taxon>Bacillati</taxon>
        <taxon>Cyanobacteriota</taxon>
        <taxon>Cyanophyceae</taxon>
        <taxon>Pleurocapsales</taxon>
        <taxon>Hyellaceae</taxon>
        <taxon>Hyella</taxon>
    </lineage>
</organism>
<gene>
    <name evidence="2" type="ORF">H1P_420030</name>
</gene>
<keyword evidence="1" id="KW-0812">Transmembrane</keyword>
<reference evidence="2 3" key="1">
    <citation type="submission" date="2019-01" db="EMBL/GenBank/DDBJ databases">
        <authorList>
            <person name="Brito A."/>
        </authorList>
    </citation>
    <scope>NUCLEOTIDE SEQUENCE [LARGE SCALE GENOMIC DNA]</scope>
    <source>
        <strain evidence="2">1</strain>
    </source>
</reference>
<proteinExistence type="predicted"/>
<dbReference type="AlphaFoldDB" id="A0A563VXS7"/>
<dbReference type="RefSeq" id="WP_144866010.1">
    <property type="nucleotide sequence ID" value="NZ_LR213802.1"/>
</dbReference>
<evidence type="ECO:0000256" key="1">
    <source>
        <dbReference type="SAM" id="Phobius"/>
    </source>
</evidence>
<evidence type="ECO:0000313" key="3">
    <source>
        <dbReference type="Proteomes" id="UP000320055"/>
    </source>
</evidence>
<keyword evidence="3" id="KW-1185">Reference proteome</keyword>